<evidence type="ECO:0000313" key="2">
    <source>
        <dbReference type="EMBL" id="AWK03017.1"/>
    </source>
</evidence>
<name>A0A2S1YG42_9FLAO</name>
<evidence type="ECO:0000313" key="3">
    <source>
        <dbReference type="Proteomes" id="UP000245250"/>
    </source>
</evidence>
<dbReference type="Proteomes" id="UP000245250">
    <property type="component" value="Chromosome"/>
</dbReference>
<keyword evidence="3" id="KW-1185">Reference proteome</keyword>
<dbReference type="EMBL" id="CP029255">
    <property type="protein sequence ID" value="AWK03017.1"/>
    <property type="molecule type" value="Genomic_DNA"/>
</dbReference>
<feature type="transmembrane region" description="Helical" evidence="1">
    <location>
        <begin position="20"/>
        <end position="43"/>
    </location>
</feature>
<protein>
    <recommendedName>
        <fullName evidence="4">Acyltransferase 3 domain-containing protein</fullName>
    </recommendedName>
</protein>
<organism evidence="2 3">
    <name type="scientific">Flavobacterium crocinum</name>
    <dbReference type="NCBI Taxonomy" id="2183896"/>
    <lineage>
        <taxon>Bacteria</taxon>
        <taxon>Pseudomonadati</taxon>
        <taxon>Bacteroidota</taxon>
        <taxon>Flavobacteriia</taxon>
        <taxon>Flavobacteriales</taxon>
        <taxon>Flavobacteriaceae</taxon>
        <taxon>Flavobacterium</taxon>
    </lineage>
</organism>
<evidence type="ECO:0008006" key="4">
    <source>
        <dbReference type="Google" id="ProtNLM"/>
    </source>
</evidence>
<gene>
    <name evidence="2" type="ORF">HYN56_01805</name>
</gene>
<evidence type="ECO:0000256" key="1">
    <source>
        <dbReference type="SAM" id="Phobius"/>
    </source>
</evidence>
<feature type="transmembrane region" description="Helical" evidence="1">
    <location>
        <begin position="55"/>
        <end position="76"/>
    </location>
</feature>
<keyword evidence="1" id="KW-0472">Membrane</keyword>
<keyword evidence="1" id="KW-0812">Transmembrane</keyword>
<reference evidence="2 3" key="1">
    <citation type="submission" date="2018-05" db="EMBL/GenBank/DDBJ databases">
        <title>Genome sequencing of Flavobacterium sp. HYN0056.</title>
        <authorList>
            <person name="Yi H."/>
            <person name="Baek C."/>
        </authorList>
    </citation>
    <scope>NUCLEOTIDE SEQUENCE [LARGE SCALE GENOMIC DNA]</scope>
    <source>
        <strain evidence="2 3">HYN0056</strain>
    </source>
</reference>
<sequence length="96" mass="11545">MIPLLYNLKAKRINNYLYKLINVISLSSYSIYLFHMFYIMLINSIYYKLNLKIDYLWIVLVWATTIIGSHFQYHLFEVRITELRNKFGTKKDAIGV</sequence>
<dbReference type="AlphaFoldDB" id="A0A2S1YG42"/>
<keyword evidence="1" id="KW-1133">Transmembrane helix</keyword>
<accession>A0A2S1YG42</accession>
<dbReference type="KEGG" id="fcr:HYN56_01805"/>
<proteinExistence type="predicted"/>